<evidence type="ECO:0000313" key="1">
    <source>
        <dbReference type="EMBL" id="XBL14992.1"/>
    </source>
</evidence>
<dbReference type="RefSeq" id="WP_308990437.1">
    <property type="nucleotide sequence ID" value="NZ_CP155618.1"/>
</dbReference>
<proteinExistence type="predicted"/>
<name>A0AAU7EIZ7_9FLAO</name>
<dbReference type="Proteomes" id="UP001224325">
    <property type="component" value="Chromosome"/>
</dbReference>
<gene>
    <name evidence="1" type="ORF">QLS71_003000</name>
</gene>
<sequence length="59" mass="7322">MNIPDLEKMWSAFADIPFNLDDEIESDFYCWEKGTYRFDIWHWFDQNLPNRIVKDFNMI</sequence>
<accession>A0AAU7EIZ7</accession>
<keyword evidence="2" id="KW-1185">Reference proteome</keyword>
<reference evidence="1" key="1">
    <citation type="submission" date="2024-04" db="EMBL/GenBank/DDBJ databases">
        <title>Mariniflexile litorale, isolated from the shallow sediments of the Sea of Japan.</title>
        <authorList>
            <person name="Romanenko L."/>
            <person name="Isaeva M."/>
        </authorList>
    </citation>
    <scope>NUCLEOTIDE SEQUENCE [LARGE SCALE GENOMIC DNA]</scope>
    <source>
        <strain evidence="1">KMM 9835</strain>
    </source>
</reference>
<dbReference type="AlphaFoldDB" id="A0AAU7EIZ7"/>
<organism evidence="1 2">
    <name type="scientific">Mariniflexile litorale</name>
    <dbReference type="NCBI Taxonomy" id="3045158"/>
    <lineage>
        <taxon>Bacteria</taxon>
        <taxon>Pseudomonadati</taxon>
        <taxon>Bacteroidota</taxon>
        <taxon>Flavobacteriia</taxon>
        <taxon>Flavobacteriales</taxon>
        <taxon>Flavobacteriaceae</taxon>
        <taxon>Mariniflexile</taxon>
    </lineage>
</organism>
<evidence type="ECO:0000313" key="2">
    <source>
        <dbReference type="Proteomes" id="UP001224325"/>
    </source>
</evidence>
<protein>
    <submittedName>
        <fullName evidence="1">Uncharacterized protein</fullName>
    </submittedName>
</protein>
<dbReference type="KEGG" id="mlil:QLS71_003000"/>
<dbReference type="EMBL" id="CP155618">
    <property type="protein sequence ID" value="XBL14992.1"/>
    <property type="molecule type" value="Genomic_DNA"/>
</dbReference>